<keyword evidence="2" id="KW-1185">Reference proteome</keyword>
<dbReference type="EMBL" id="CM042883">
    <property type="protein sequence ID" value="KAI4376387.1"/>
    <property type="molecule type" value="Genomic_DNA"/>
</dbReference>
<organism evidence="1 2">
    <name type="scientific">Melastoma candidum</name>
    <dbReference type="NCBI Taxonomy" id="119954"/>
    <lineage>
        <taxon>Eukaryota</taxon>
        <taxon>Viridiplantae</taxon>
        <taxon>Streptophyta</taxon>
        <taxon>Embryophyta</taxon>
        <taxon>Tracheophyta</taxon>
        <taxon>Spermatophyta</taxon>
        <taxon>Magnoliopsida</taxon>
        <taxon>eudicotyledons</taxon>
        <taxon>Gunneridae</taxon>
        <taxon>Pentapetalae</taxon>
        <taxon>rosids</taxon>
        <taxon>malvids</taxon>
        <taxon>Myrtales</taxon>
        <taxon>Melastomataceae</taxon>
        <taxon>Melastomatoideae</taxon>
        <taxon>Melastomateae</taxon>
        <taxon>Melastoma</taxon>
    </lineage>
</organism>
<protein>
    <submittedName>
        <fullName evidence="1">Uncharacterized protein</fullName>
    </submittedName>
</protein>
<accession>A0ACB9RKA2</accession>
<sequence>MEDLPKSGHGLAVRRRLFERIKFAGAGPQPQDVMDELSPFVPLQAAVLCTKAGCPLVLSMLQDLASSCFHSTKLVDVEVEGCGGRSVADERQQSCREQHWEFDPDAGTTPEEREEVEKVRREFTENRFRFRQSSDLLMRTQLRKENPIRLIPTAVKIKDDEEVTEEAVTVTLRRAIGFYSSLQAHDGHWPTDNARPLFLFPPLIMALYITGALDSIFTSEHKKETKRYIYNHQNEDGGWGFHIEGHSTMFGSALSYIALRLLGEGPDNDKDGSLTKGREWILNHGGIVAMPSWGKFWYLVYTNGTDANQFLQKSGCSPRNFQSIQEKFGAIAD</sequence>
<reference evidence="2" key="1">
    <citation type="journal article" date="2023" name="Front. Plant Sci.">
        <title>Chromosomal-level genome assembly of Melastoma candidum provides insights into trichome evolution.</title>
        <authorList>
            <person name="Zhong Y."/>
            <person name="Wu W."/>
            <person name="Sun C."/>
            <person name="Zou P."/>
            <person name="Liu Y."/>
            <person name="Dai S."/>
            <person name="Zhou R."/>
        </authorList>
    </citation>
    <scope>NUCLEOTIDE SEQUENCE [LARGE SCALE GENOMIC DNA]</scope>
</reference>
<evidence type="ECO:0000313" key="1">
    <source>
        <dbReference type="EMBL" id="KAI4376387.1"/>
    </source>
</evidence>
<comment type="caution">
    <text evidence="1">The sequence shown here is derived from an EMBL/GenBank/DDBJ whole genome shotgun (WGS) entry which is preliminary data.</text>
</comment>
<gene>
    <name evidence="1" type="ORF">MLD38_014156</name>
</gene>
<proteinExistence type="predicted"/>
<name>A0ACB9RKA2_9MYRT</name>
<evidence type="ECO:0000313" key="2">
    <source>
        <dbReference type="Proteomes" id="UP001057402"/>
    </source>
</evidence>
<dbReference type="Proteomes" id="UP001057402">
    <property type="component" value="Chromosome 4"/>
</dbReference>